<organism evidence="3 4">
    <name type="scientific">Marinobacter salinexigens</name>
    <dbReference type="NCBI Taxonomy" id="2919747"/>
    <lineage>
        <taxon>Bacteria</taxon>
        <taxon>Pseudomonadati</taxon>
        <taxon>Pseudomonadota</taxon>
        <taxon>Gammaproteobacteria</taxon>
        <taxon>Pseudomonadales</taxon>
        <taxon>Marinobacteraceae</taxon>
        <taxon>Marinobacter</taxon>
    </lineage>
</organism>
<dbReference type="AlphaFoldDB" id="A0A5B0VL19"/>
<feature type="region of interest" description="Disordered" evidence="2">
    <location>
        <begin position="346"/>
        <end position="377"/>
    </location>
</feature>
<accession>A0A5B0VL19</accession>
<name>A0A5B0VL19_9GAMM</name>
<comment type="caution">
    <text evidence="3">The sequence shown here is derived from an EMBL/GenBank/DDBJ whole genome shotgun (WGS) entry which is preliminary data.</text>
</comment>
<dbReference type="Proteomes" id="UP000323161">
    <property type="component" value="Unassembled WGS sequence"/>
</dbReference>
<keyword evidence="4" id="KW-1185">Reference proteome</keyword>
<gene>
    <name evidence="3" type="ORF">FWJ25_04625</name>
</gene>
<evidence type="ECO:0000256" key="2">
    <source>
        <dbReference type="SAM" id="MobiDB-lite"/>
    </source>
</evidence>
<feature type="compositionally biased region" description="Basic and acidic residues" evidence="2">
    <location>
        <begin position="363"/>
        <end position="377"/>
    </location>
</feature>
<evidence type="ECO:0000313" key="4">
    <source>
        <dbReference type="Proteomes" id="UP000323161"/>
    </source>
</evidence>
<dbReference type="EMBL" id="VTUU01000002">
    <property type="protein sequence ID" value="KAA1174679.1"/>
    <property type="molecule type" value="Genomic_DNA"/>
</dbReference>
<sequence>MLVDACDNVVAKLESAVIDFPGKFSVVQSLVDSESRQTTFHRYNLDWVSGTEHPDKALYRVFPGLKCLDSLETVSTSVVELIEDLQLDPSQPNLLVIELPALTGAILDALEQNDLLRLFSLVVIVPHYRAGKTLLEMESLPISLHPVYNALPHGLLPESSCAQVYVRHPLIEDIQSKDDEIARLQSEQADQLEELRRELRALNENSNQQAQAKEALVYEKSQLLEECQNNKVRIDAVISERDSIWNEKEALAADYQDKVQLLGEAQQKVAEAEKELGVLKEELVAHKDECNRMQRQRDDQFHRGEALADQLAKLKKERDELVQRRDHWKSAHQQAQEKCNSLESELKNRQQKLAASEQQNEQLRGELEQTHNRAEEKSLQLVQEQRNRQQLVDQELMKAEAQLELIKDVLIRGKGV</sequence>
<evidence type="ECO:0000313" key="3">
    <source>
        <dbReference type="EMBL" id="KAA1174679.1"/>
    </source>
</evidence>
<keyword evidence="1" id="KW-0175">Coiled coil</keyword>
<evidence type="ECO:0000256" key="1">
    <source>
        <dbReference type="SAM" id="Coils"/>
    </source>
</evidence>
<feature type="coiled-coil region" evidence="1">
    <location>
        <begin position="174"/>
        <end position="216"/>
    </location>
</feature>
<dbReference type="RefSeq" id="WP_149599101.1">
    <property type="nucleotide sequence ID" value="NZ_VTUU01000002.1"/>
</dbReference>
<protein>
    <submittedName>
        <fullName evidence="3">Uncharacterized protein</fullName>
    </submittedName>
</protein>
<reference evidence="3 4" key="1">
    <citation type="submission" date="2019-08" db="EMBL/GenBank/DDBJ databases">
        <title>Marinobacter ZYF650 sp. nov., a marine bacterium isolated from seawater of the Mariana trench.</title>
        <authorList>
            <person name="Ahmad W."/>
        </authorList>
    </citation>
    <scope>NUCLEOTIDE SEQUENCE [LARGE SCALE GENOMIC DNA]</scope>
    <source>
        <strain evidence="3 4">ZYF650</strain>
    </source>
</reference>
<feature type="compositionally biased region" description="Polar residues" evidence="2">
    <location>
        <begin position="351"/>
        <end position="362"/>
    </location>
</feature>
<proteinExistence type="predicted"/>